<organism evidence="2 3">
    <name type="scientific">Polysphondylium violaceum</name>
    <dbReference type="NCBI Taxonomy" id="133409"/>
    <lineage>
        <taxon>Eukaryota</taxon>
        <taxon>Amoebozoa</taxon>
        <taxon>Evosea</taxon>
        <taxon>Eumycetozoa</taxon>
        <taxon>Dictyostelia</taxon>
        <taxon>Dictyosteliales</taxon>
        <taxon>Dictyosteliaceae</taxon>
        <taxon>Polysphondylium</taxon>
    </lineage>
</organism>
<gene>
    <name evidence="2" type="ORF">CYY_009981</name>
</gene>
<dbReference type="AlphaFoldDB" id="A0A8J4PSL3"/>
<evidence type="ECO:0000256" key="1">
    <source>
        <dbReference type="SAM" id="MobiDB-lite"/>
    </source>
</evidence>
<name>A0A8J4PSL3_9MYCE</name>
<keyword evidence="3" id="KW-1185">Reference proteome</keyword>
<dbReference type="EMBL" id="AJWJ01000872">
    <property type="protein sequence ID" value="KAF2068696.1"/>
    <property type="molecule type" value="Genomic_DNA"/>
</dbReference>
<dbReference type="Proteomes" id="UP000695562">
    <property type="component" value="Unassembled WGS sequence"/>
</dbReference>
<feature type="region of interest" description="Disordered" evidence="1">
    <location>
        <begin position="43"/>
        <end position="78"/>
    </location>
</feature>
<proteinExistence type="predicted"/>
<sequence length="143" mass="16546">MNEIESDMTDSFYKIQLLHVEYRNVQENLVEYVKYLEDQKALRTKGAKENKGHQKKKSRDDTDDDESDDAITTKLANTDLDEEKPLTIEQKLDDMRQLLDSILGVLTLILTRVTTIESRLSTIENRVFLPPPSPPKKNLKINL</sequence>
<evidence type="ECO:0000313" key="3">
    <source>
        <dbReference type="Proteomes" id="UP000695562"/>
    </source>
</evidence>
<reference evidence="2" key="1">
    <citation type="submission" date="2020-01" db="EMBL/GenBank/DDBJ databases">
        <title>Development of genomics and gene disruption for Polysphondylium violaceum indicates a role for the polyketide synthase stlB in stalk morphogenesis.</title>
        <authorList>
            <person name="Narita B."/>
            <person name="Kawabe Y."/>
            <person name="Kin K."/>
            <person name="Saito T."/>
            <person name="Gibbs R."/>
            <person name="Kuspa A."/>
            <person name="Muzny D."/>
            <person name="Queller D."/>
            <person name="Richards S."/>
            <person name="Strassman J."/>
            <person name="Sucgang R."/>
            <person name="Worley K."/>
            <person name="Schaap P."/>
        </authorList>
    </citation>
    <scope>NUCLEOTIDE SEQUENCE</scope>
    <source>
        <strain evidence="2">QSvi11</strain>
    </source>
</reference>
<comment type="caution">
    <text evidence="2">The sequence shown here is derived from an EMBL/GenBank/DDBJ whole genome shotgun (WGS) entry which is preliminary data.</text>
</comment>
<evidence type="ECO:0000313" key="2">
    <source>
        <dbReference type="EMBL" id="KAF2068696.1"/>
    </source>
</evidence>
<accession>A0A8J4PSL3</accession>
<feature type="compositionally biased region" description="Basic and acidic residues" evidence="1">
    <location>
        <begin position="43"/>
        <end position="52"/>
    </location>
</feature>
<protein>
    <submittedName>
        <fullName evidence="2">Uncharacterized protein</fullName>
    </submittedName>
</protein>